<dbReference type="Proteomes" id="UP000185161">
    <property type="component" value="Chromosome"/>
</dbReference>
<dbReference type="InterPro" id="IPR036388">
    <property type="entry name" value="WH-like_DNA-bd_sf"/>
</dbReference>
<evidence type="ECO:0000313" key="4">
    <source>
        <dbReference type="Proteomes" id="UP000286681"/>
    </source>
</evidence>
<keyword evidence="3" id="KW-1185">Reference proteome</keyword>
<dbReference type="InterPro" id="IPR043135">
    <property type="entry name" value="Fur_C"/>
</dbReference>
<evidence type="ECO:0000313" key="1">
    <source>
        <dbReference type="EMBL" id="APR53118.1"/>
    </source>
</evidence>
<dbReference type="Gene3D" id="3.30.1490.190">
    <property type="match status" value="1"/>
</dbReference>
<dbReference type="STRING" id="93064.BRX40_12380"/>
<dbReference type="Proteomes" id="UP000286681">
    <property type="component" value="Unassembled WGS sequence"/>
</dbReference>
<dbReference type="Gene3D" id="1.10.10.10">
    <property type="entry name" value="Winged helix-like DNA-binding domain superfamily/Winged helix DNA-binding domain"/>
    <property type="match status" value="1"/>
</dbReference>
<dbReference type="SUPFAM" id="SSF46785">
    <property type="entry name" value="Winged helix' DNA-binding domain"/>
    <property type="match status" value="1"/>
</dbReference>
<reference evidence="2 4" key="3">
    <citation type="submission" date="2018-07" db="EMBL/GenBank/DDBJ databases">
        <title>Genomic and Epidemiologic Investigation of an Indolent Hospital Outbreak.</title>
        <authorList>
            <person name="Johnson R.C."/>
            <person name="Deming C."/>
            <person name="Conlan S."/>
            <person name="Zellmer C.J."/>
            <person name="Michelin A.V."/>
            <person name="Lee-Lin S."/>
            <person name="Thomas P.J."/>
            <person name="Park M."/>
            <person name="Weingarten R.A."/>
            <person name="Less J."/>
            <person name="Dekker J.P."/>
            <person name="Frank K.M."/>
            <person name="Musser K.A."/>
            <person name="Mcquiston J.R."/>
            <person name="Henderson D.K."/>
            <person name="Lau A.F."/>
            <person name="Palmore T.N."/>
            <person name="Segre J.A."/>
        </authorList>
    </citation>
    <scope>NUCLEOTIDE SEQUENCE [LARGE SCALE GENOMIC DNA]</scope>
    <source>
        <strain evidence="2 4">SK-NIH.Env10_0317</strain>
    </source>
</reference>
<reference evidence="1" key="1">
    <citation type="submission" date="2016-12" db="EMBL/GenBank/DDBJ databases">
        <title>Whole genome sequencing of Sphingomonas koreensis.</title>
        <authorList>
            <person name="Conlan S."/>
            <person name="Thomas P.J."/>
            <person name="Mullikin J."/>
            <person name="Palmore T.N."/>
            <person name="Frank K.M."/>
            <person name="Segre J.A."/>
        </authorList>
    </citation>
    <scope>NUCLEOTIDE SEQUENCE</scope>
    <source>
        <strain evidence="1">ABOJV</strain>
    </source>
</reference>
<reference evidence="3" key="2">
    <citation type="submission" date="2016-12" db="EMBL/GenBank/DDBJ databases">
        <title>Whole genome sequencing of Sphingomonas sp. ABOJV.</title>
        <authorList>
            <person name="Conlan S."/>
            <person name="Thomas P.J."/>
            <person name="Mullikin J."/>
            <person name="Palmore T.N."/>
            <person name="Frank K.M."/>
            <person name="Segre J.A."/>
        </authorList>
    </citation>
    <scope>NUCLEOTIDE SEQUENCE [LARGE SCALE GENOMIC DNA]</scope>
    <source>
        <strain evidence="3">ABOJV</strain>
    </source>
</reference>
<sequence length="137" mass="15318">MQDRVLWLLQQYDRPLGAYQLAQKLTAASGYPHHPNSVYRVLQNLMLEGRVLPVATTNGWLAKRLAGPAPVFVLLCKECGNALQLPATDLEDDLVGSLAARRFLPRQVYLEVLGRCRSCDAHRSADIESDWLTDPAF</sequence>
<dbReference type="EMBL" id="QQWO01000005">
    <property type="protein sequence ID" value="RSV04694.1"/>
    <property type="molecule type" value="Genomic_DNA"/>
</dbReference>
<proteinExistence type="predicted"/>
<name>A0A1L6JB11_9SPHN</name>
<dbReference type="AlphaFoldDB" id="A0A1L6JB11"/>
<protein>
    <submittedName>
        <fullName evidence="1">Uncharacterized protein</fullName>
    </submittedName>
</protein>
<evidence type="ECO:0000313" key="3">
    <source>
        <dbReference type="Proteomes" id="UP000185161"/>
    </source>
</evidence>
<organism evidence="1 3">
    <name type="scientific">Sphingomonas koreensis</name>
    <dbReference type="NCBI Taxonomy" id="93064"/>
    <lineage>
        <taxon>Bacteria</taxon>
        <taxon>Pseudomonadati</taxon>
        <taxon>Pseudomonadota</taxon>
        <taxon>Alphaproteobacteria</taxon>
        <taxon>Sphingomonadales</taxon>
        <taxon>Sphingomonadaceae</taxon>
        <taxon>Sphingomonas</taxon>
    </lineage>
</organism>
<dbReference type="InterPro" id="IPR036390">
    <property type="entry name" value="WH_DNA-bd_sf"/>
</dbReference>
<accession>A0A1L6JB11</accession>
<dbReference type="KEGG" id="skr:BRX40_12380"/>
<gene>
    <name evidence="1" type="ORF">BRX40_12380</name>
    <name evidence="2" type="ORF">CA257_07160</name>
</gene>
<dbReference type="EMBL" id="CP018820">
    <property type="protein sequence ID" value="APR53118.1"/>
    <property type="molecule type" value="Genomic_DNA"/>
</dbReference>
<evidence type="ECO:0000313" key="2">
    <source>
        <dbReference type="EMBL" id="RSV04694.1"/>
    </source>
</evidence>